<dbReference type="PANTHER" id="PTHR33180">
    <property type="entry name" value="PHOTOSYSTEM II CP43 REACTION CENTER PROTEIN"/>
    <property type="match status" value="1"/>
</dbReference>
<comment type="caution">
    <text evidence="3">The sequence shown here is derived from an EMBL/GenBank/DDBJ whole genome shotgun (WGS) entry which is preliminary data.</text>
</comment>
<keyword evidence="4" id="KW-1185">Reference proteome</keyword>
<feature type="compositionally biased region" description="Polar residues" evidence="1">
    <location>
        <begin position="233"/>
        <end position="252"/>
    </location>
</feature>
<sequence length="423" mass="46568">MVPAPLVPRGSYIPTWVREFYTTYSDLVPKGKKEASAFRSVESVVVRGRTVRCNNDYINVVFDRVSDFDYPSLAIATTLDDLNGCLDPLIPDTTPRWIDAGVPIEKKDLNIAARLSWIDRSQEEYQLGVNYKAGDGHEGQALPNIPFIPVLFTELCRRARVTFDEKRDVEVTPISFTDIRRIEAEYARDRVDRKRAAPMDISSEVDVDSLPVYAVLPTPASGPSGTFTSTPSQDPGSSTFSQSLRATSSTNASRTPITQVMLFKMGHLAHFVDVQASRLEAERTCGKVTTLKAEVSKLRKDVDHLKPIDFTSLFESTKVPDVPGADVSASSEMPPATTEDETMEDVAAAESEAETDEEHLDVQEATIYGDLPDLEEAIVQSIIDTSLTDTSTEGSSETSVDIAPDTDAQSRVLPRALMPRKIE</sequence>
<accession>A0A9J5XAC5</accession>
<dbReference type="EMBL" id="JACXVP010000009">
    <property type="protein sequence ID" value="KAG5584754.1"/>
    <property type="molecule type" value="Genomic_DNA"/>
</dbReference>
<evidence type="ECO:0000313" key="4">
    <source>
        <dbReference type="Proteomes" id="UP000824120"/>
    </source>
</evidence>
<dbReference type="PANTHER" id="PTHR33180:SF31">
    <property type="entry name" value="POLYPROTEIN PROTEIN"/>
    <property type="match status" value="1"/>
</dbReference>
<feature type="domain" description="Putative plant transposon protein" evidence="2">
    <location>
        <begin position="8"/>
        <end position="116"/>
    </location>
</feature>
<evidence type="ECO:0000256" key="1">
    <source>
        <dbReference type="SAM" id="MobiDB-lite"/>
    </source>
</evidence>
<proteinExistence type="predicted"/>
<dbReference type="InterPro" id="IPR046796">
    <property type="entry name" value="Transposase_32_dom"/>
</dbReference>
<feature type="region of interest" description="Disordered" evidence="1">
    <location>
        <begin position="323"/>
        <end position="342"/>
    </location>
</feature>
<reference evidence="3 4" key="1">
    <citation type="submission" date="2020-09" db="EMBL/GenBank/DDBJ databases">
        <title>De no assembly of potato wild relative species, Solanum commersonii.</title>
        <authorList>
            <person name="Cho K."/>
        </authorList>
    </citation>
    <scope>NUCLEOTIDE SEQUENCE [LARGE SCALE GENOMIC DNA]</scope>
    <source>
        <strain evidence="3">LZ3.2</strain>
        <tissue evidence="3">Leaf</tissue>
    </source>
</reference>
<evidence type="ECO:0000313" key="3">
    <source>
        <dbReference type="EMBL" id="KAG5584754.1"/>
    </source>
</evidence>
<gene>
    <name evidence="3" type="ORF">H5410_045188</name>
</gene>
<name>A0A9J5XAC5_SOLCO</name>
<evidence type="ECO:0000259" key="2">
    <source>
        <dbReference type="Pfam" id="PF20167"/>
    </source>
</evidence>
<feature type="region of interest" description="Disordered" evidence="1">
    <location>
        <begin position="388"/>
        <end position="423"/>
    </location>
</feature>
<dbReference type="Pfam" id="PF20167">
    <property type="entry name" value="Transposase_32"/>
    <property type="match status" value="1"/>
</dbReference>
<dbReference type="OrthoDB" id="1329154at2759"/>
<dbReference type="AlphaFoldDB" id="A0A9J5XAC5"/>
<feature type="compositionally biased region" description="Low complexity" evidence="1">
    <location>
        <begin position="221"/>
        <end position="232"/>
    </location>
</feature>
<protein>
    <recommendedName>
        <fullName evidence="2">Putative plant transposon protein domain-containing protein</fullName>
    </recommendedName>
</protein>
<organism evidence="3 4">
    <name type="scientific">Solanum commersonii</name>
    <name type="common">Commerson's wild potato</name>
    <name type="synonym">Commerson's nightshade</name>
    <dbReference type="NCBI Taxonomy" id="4109"/>
    <lineage>
        <taxon>Eukaryota</taxon>
        <taxon>Viridiplantae</taxon>
        <taxon>Streptophyta</taxon>
        <taxon>Embryophyta</taxon>
        <taxon>Tracheophyta</taxon>
        <taxon>Spermatophyta</taxon>
        <taxon>Magnoliopsida</taxon>
        <taxon>eudicotyledons</taxon>
        <taxon>Gunneridae</taxon>
        <taxon>Pentapetalae</taxon>
        <taxon>asterids</taxon>
        <taxon>lamiids</taxon>
        <taxon>Solanales</taxon>
        <taxon>Solanaceae</taxon>
        <taxon>Solanoideae</taxon>
        <taxon>Solaneae</taxon>
        <taxon>Solanum</taxon>
    </lineage>
</organism>
<feature type="region of interest" description="Disordered" evidence="1">
    <location>
        <begin position="221"/>
        <end position="252"/>
    </location>
</feature>
<dbReference type="Proteomes" id="UP000824120">
    <property type="component" value="Chromosome 9"/>
</dbReference>
<feature type="compositionally biased region" description="Low complexity" evidence="1">
    <location>
        <begin position="388"/>
        <end position="399"/>
    </location>
</feature>